<comment type="caution">
    <text evidence="1">The sequence shown here is derived from an EMBL/GenBank/DDBJ whole genome shotgun (WGS) entry which is preliminary data.</text>
</comment>
<gene>
    <name evidence="1" type="ORF">AALO_G00254110</name>
</gene>
<reference evidence="1" key="1">
    <citation type="submission" date="2020-10" db="EMBL/GenBank/DDBJ databases">
        <title>Chromosome-scale genome assembly of the Allis shad, Alosa alosa.</title>
        <authorList>
            <person name="Margot Z."/>
            <person name="Christophe K."/>
            <person name="Cabau C."/>
            <person name="Louis A."/>
            <person name="Berthelot C."/>
            <person name="Parey E."/>
            <person name="Roest Crollius H."/>
            <person name="Montfort J."/>
            <person name="Robinson-Rechavi M."/>
            <person name="Bucao C."/>
            <person name="Bouchez O."/>
            <person name="Gislard M."/>
            <person name="Lluch J."/>
            <person name="Milhes M."/>
            <person name="Lampietro C."/>
            <person name="Lopez Roques C."/>
            <person name="Donnadieu C."/>
            <person name="Braasch I."/>
            <person name="Desvignes T."/>
            <person name="Postlethwait J."/>
            <person name="Bobe J."/>
            <person name="Guiguen Y."/>
        </authorList>
    </citation>
    <scope>NUCLEOTIDE SEQUENCE</scope>
    <source>
        <strain evidence="1">M-15738</strain>
        <tissue evidence="1">Blood</tissue>
    </source>
</reference>
<evidence type="ECO:0000313" key="1">
    <source>
        <dbReference type="EMBL" id="KAG5264470.1"/>
    </source>
</evidence>
<dbReference type="Proteomes" id="UP000823561">
    <property type="component" value="Chromosome 20"/>
</dbReference>
<name>A0AAV6FTC5_9TELE</name>
<dbReference type="AlphaFoldDB" id="A0AAV6FTC5"/>
<keyword evidence="2" id="KW-1185">Reference proteome</keyword>
<evidence type="ECO:0000313" key="2">
    <source>
        <dbReference type="Proteomes" id="UP000823561"/>
    </source>
</evidence>
<dbReference type="EMBL" id="JADWDJ010000020">
    <property type="protein sequence ID" value="KAG5264470.1"/>
    <property type="molecule type" value="Genomic_DNA"/>
</dbReference>
<organism evidence="1 2">
    <name type="scientific">Alosa alosa</name>
    <name type="common">allis shad</name>
    <dbReference type="NCBI Taxonomy" id="278164"/>
    <lineage>
        <taxon>Eukaryota</taxon>
        <taxon>Metazoa</taxon>
        <taxon>Chordata</taxon>
        <taxon>Craniata</taxon>
        <taxon>Vertebrata</taxon>
        <taxon>Euteleostomi</taxon>
        <taxon>Actinopterygii</taxon>
        <taxon>Neopterygii</taxon>
        <taxon>Teleostei</taxon>
        <taxon>Clupei</taxon>
        <taxon>Clupeiformes</taxon>
        <taxon>Clupeoidei</taxon>
        <taxon>Clupeidae</taxon>
        <taxon>Alosa</taxon>
    </lineage>
</organism>
<accession>A0AAV6FTC5</accession>
<sequence length="75" mass="8197">MTLKLLNEGAKGVRAPRQANPIISDLWFLYDQAMEEIGKAVGEEQLLSVLKSTAEMATNVRHAATKLIDSIISKA</sequence>
<proteinExistence type="predicted"/>
<protein>
    <submittedName>
        <fullName evidence="1">Uncharacterized protein</fullName>
    </submittedName>
</protein>